<dbReference type="GO" id="GO:0005546">
    <property type="term" value="F:phosphatidylinositol-4,5-bisphosphate binding"/>
    <property type="evidence" value="ECO:0007669"/>
    <property type="project" value="TreeGrafter"/>
</dbReference>
<dbReference type="GeneID" id="25569981"/>
<dbReference type="GO" id="GO:0005886">
    <property type="term" value="C:plasma membrane"/>
    <property type="evidence" value="ECO:0007669"/>
    <property type="project" value="TreeGrafter"/>
</dbReference>
<dbReference type="EMBL" id="GL349466">
    <property type="protein sequence ID" value="KNC51296.1"/>
    <property type="molecule type" value="Genomic_DNA"/>
</dbReference>
<dbReference type="PANTHER" id="PTHR13335">
    <property type="entry name" value="TARGET OF RAPAMYCIN COMPLEX 2 SUBUNIT MAPKAP1"/>
    <property type="match status" value="1"/>
</dbReference>
<comment type="similarity">
    <text evidence="1">Belongs to the SIN1 family.</text>
</comment>
<evidence type="ECO:0000256" key="1">
    <source>
        <dbReference type="ARBA" id="ARBA00009407"/>
    </source>
</evidence>
<dbReference type="OrthoDB" id="241990at2759"/>
<dbReference type="OMA" id="CLCERPD"/>
<reference evidence="5 6" key="1">
    <citation type="submission" date="2010-05" db="EMBL/GenBank/DDBJ databases">
        <title>The Genome Sequence of Thecamonas trahens ATCC 50062.</title>
        <authorList>
            <consortium name="The Broad Institute Genome Sequencing Platform"/>
            <person name="Russ C."/>
            <person name="Cuomo C."/>
            <person name="Shea T."/>
            <person name="Young S.K."/>
            <person name="Zeng Q."/>
            <person name="Koehrsen M."/>
            <person name="Haas B."/>
            <person name="Borodovsky M."/>
            <person name="Guigo R."/>
            <person name="Alvarado L."/>
            <person name="Berlin A."/>
            <person name="Bochicchio J."/>
            <person name="Borenstein D."/>
            <person name="Chapman S."/>
            <person name="Chen Z."/>
            <person name="Freedman E."/>
            <person name="Gellesch M."/>
            <person name="Goldberg J."/>
            <person name="Griggs A."/>
            <person name="Gujja S."/>
            <person name="Heilman E."/>
            <person name="Heiman D."/>
            <person name="Hepburn T."/>
            <person name="Howarth C."/>
            <person name="Jen D."/>
            <person name="Larson L."/>
            <person name="Mehta T."/>
            <person name="Park D."/>
            <person name="Pearson M."/>
            <person name="Roberts A."/>
            <person name="Saif S."/>
            <person name="Shenoy N."/>
            <person name="Sisk P."/>
            <person name="Stolte C."/>
            <person name="Sykes S."/>
            <person name="Thomson T."/>
            <person name="Walk T."/>
            <person name="White J."/>
            <person name="Yandava C."/>
            <person name="Burger G."/>
            <person name="Gray M.W."/>
            <person name="Holland P.W.H."/>
            <person name="King N."/>
            <person name="Lang F.B.F."/>
            <person name="Roger A.J."/>
            <person name="Ruiz-Trillo I."/>
            <person name="Lander E."/>
            <person name="Nusbaum C."/>
        </authorList>
    </citation>
    <scope>NUCLEOTIDE SEQUENCE [LARGE SCALE GENOMIC DNA]</scope>
    <source>
        <strain evidence="5 6">ATCC 50062</strain>
    </source>
</reference>
<dbReference type="Pfam" id="PF16978">
    <property type="entry name" value="CRIM"/>
    <property type="match status" value="1"/>
</dbReference>
<dbReference type="Proteomes" id="UP000054408">
    <property type="component" value="Unassembled WGS sequence"/>
</dbReference>
<dbReference type="STRING" id="461836.A0A0L0DGP9"/>
<dbReference type="Gene3D" id="2.30.29.30">
    <property type="entry name" value="Pleckstrin-homology domain (PH domain)/Phosphotyrosine-binding domain (PTB)"/>
    <property type="match status" value="1"/>
</dbReference>
<dbReference type="InterPro" id="IPR031313">
    <property type="entry name" value="Sin1_PH_dom"/>
</dbReference>
<feature type="region of interest" description="Disordered" evidence="2">
    <location>
        <begin position="140"/>
        <end position="161"/>
    </location>
</feature>
<dbReference type="GO" id="GO:0038203">
    <property type="term" value="P:TORC2 signaling"/>
    <property type="evidence" value="ECO:0007669"/>
    <property type="project" value="TreeGrafter"/>
</dbReference>
<evidence type="ECO:0000259" key="3">
    <source>
        <dbReference type="Pfam" id="PF16978"/>
    </source>
</evidence>
<dbReference type="PANTHER" id="PTHR13335:SF1">
    <property type="entry name" value="TARGET OF RAPAMYCIN COMPLEX 2 SUBUNIT MAPKAP1"/>
    <property type="match status" value="1"/>
</dbReference>
<evidence type="ECO:0008006" key="7">
    <source>
        <dbReference type="Google" id="ProtNLM"/>
    </source>
</evidence>
<evidence type="ECO:0000256" key="2">
    <source>
        <dbReference type="SAM" id="MobiDB-lite"/>
    </source>
</evidence>
<name>A0A0L0DGP9_THETB</name>
<feature type="domain" description="CRIM" evidence="3">
    <location>
        <begin position="204"/>
        <end position="297"/>
    </location>
</feature>
<dbReference type="AlphaFoldDB" id="A0A0L0DGP9"/>
<evidence type="ECO:0000259" key="4">
    <source>
        <dbReference type="Pfam" id="PF16979"/>
    </source>
</evidence>
<evidence type="ECO:0000313" key="5">
    <source>
        <dbReference type="EMBL" id="KNC51296.1"/>
    </source>
</evidence>
<dbReference type="GO" id="GO:0031932">
    <property type="term" value="C:TORC2 complex"/>
    <property type="evidence" value="ECO:0007669"/>
    <property type="project" value="InterPro"/>
</dbReference>
<protein>
    <recommendedName>
        <fullName evidence="7">SAPK-interacting protein 1 Pleckstrin-homology domain-containing protein</fullName>
    </recommendedName>
</protein>
<evidence type="ECO:0000313" key="6">
    <source>
        <dbReference type="Proteomes" id="UP000054408"/>
    </source>
</evidence>
<feature type="domain" description="SIN1-type PH" evidence="4">
    <location>
        <begin position="437"/>
        <end position="541"/>
    </location>
</feature>
<dbReference type="InterPro" id="IPR031567">
    <property type="entry name" value="CRIM_dom"/>
</dbReference>
<dbReference type="GO" id="GO:0005737">
    <property type="term" value="C:cytoplasm"/>
    <property type="evidence" value="ECO:0007669"/>
    <property type="project" value="TreeGrafter"/>
</dbReference>
<sequence>MSEPYQYAVTRRLQVELATGEMSATTQRLLVDDDGDKEAELSGEAYTGPLAVTSGVVTAGGTLLLTDPYGFHAKREQDEGRATASAADLAATDEYYPSDVYDVRNTNLYYGKTASGTGAVATGATGAGAAGCTAAAGTDRSDASGFSFTKLPLPRPGEASDGVPSVVVNGVRAEARAEKRKSALSGIMAVEEARRRRTAHLAGKASALRVFVSFAPTKAAPVPLSIPQSSTIEAIVTATIEAFNADPSRDTKLEPDARFYQLRLTDDDAGTPDTDLPPLERTQMLRNIGCTDFALVVNPKAPAARLASGGGTSKRRSVVFAAADQVKDGEICLRIELPDKTTSAVIVPEELTVGQFITTVCRKRSLGSDFVDAYIPGISVALNKGLVLRDLGATEISLEASTPTSLAAARRNSVAAAASTDTGDFNHMFNQFTAIIYKEYEVTKINKAGKRQPRVLGIDDKRITNKIPESEKKSGLMSRFAKKNPKRPFRNVDEIINIEHSEHLADGKAFSIYFRGDEHTDYEAISRSQASEIVAKITYLMGMAESSER</sequence>
<keyword evidence="6" id="KW-1185">Reference proteome</keyword>
<accession>A0A0L0DGP9</accession>
<gene>
    <name evidence="5" type="ORF">AMSG_12066</name>
</gene>
<dbReference type="InterPro" id="IPR008828">
    <property type="entry name" value="Sin1/Avo1"/>
</dbReference>
<organism evidence="5 6">
    <name type="scientific">Thecamonas trahens ATCC 50062</name>
    <dbReference type="NCBI Taxonomy" id="461836"/>
    <lineage>
        <taxon>Eukaryota</taxon>
        <taxon>Apusozoa</taxon>
        <taxon>Apusomonadida</taxon>
        <taxon>Apusomonadidae</taxon>
        <taxon>Thecamonas</taxon>
    </lineage>
</organism>
<dbReference type="InterPro" id="IPR011993">
    <property type="entry name" value="PH-like_dom_sf"/>
</dbReference>
<proteinExistence type="inferred from homology"/>
<dbReference type="Pfam" id="PF16979">
    <property type="entry name" value="SIN1_PH"/>
    <property type="match status" value="1"/>
</dbReference>
<dbReference type="RefSeq" id="XP_013756305.1">
    <property type="nucleotide sequence ID" value="XM_013900851.1"/>
</dbReference>